<organism evidence="2">
    <name type="scientific">Lepeophtheirus salmonis</name>
    <name type="common">Salmon louse</name>
    <name type="synonym">Caligus salmonis</name>
    <dbReference type="NCBI Taxonomy" id="72036"/>
    <lineage>
        <taxon>Eukaryota</taxon>
        <taxon>Metazoa</taxon>
        <taxon>Ecdysozoa</taxon>
        <taxon>Arthropoda</taxon>
        <taxon>Crustacea</taxon>
        <taxon>Multicrustacea</taxon>
        <taxon>Hexanauplia</taxon>
        <taxon>Copepoda</taxon>
        <taxon>Siphonostomatoida</taxon>
        <taxon>Caligidae</taxon>
        <taxon>Lepeophtheirus</taxon>
    </lineage>
</organism>
<feature type="non-terminal residue" evidence="2">
    <location>
        <position position="1"/>
    </location>
</feature>
<proteinExistence type="predicted"/>
<keyword evidence="1" id="KW-0472">Membrane</keyword>
<name>A0A0K2VGZ6_LEPSM</name>
<sequence>GNKRKKKSKRNYGTFLKVFIYINLVNLKFFFTSSLLPSPSLPPTLCIFINSSTHPIVSQFPTSNSPTISLFPVSCFPSTINLLFTSSPLSKSVSYFEPSFDLKSLSYFEPSFCLKSVSYLNPIFYLESVFNFKHSFIKLASFLIINQS</sequence>
<evidence type="ECO:0000313" key="2">
    <source>
        <dbReference type="EMBL" id="CDW49457.1"/>
    </source>
</evidence>
<reference evidence="2" key="1">
    <citation type="submission" date="2014-05" db="EMBL/GenBank/DDBJ databases">
        <authorList>
            <person name="Chronopoulou M."/>
        </authorList>
    </citation>
    <scope>NUCLEOTIDE SEQUENCE</scope>
    <source>
        <tissue evidence="2">Whole organism</tissue>
    </source>
</reference>
<feature type="transmembrane region" description="Helical" evidence="1">
    <location>
        <begin position="12"/>
        <end position="31"/>
    </location>
</feature>
<dbReference type="EMBL" id="HACA01032096">
    <property type="protein sequence ID" value="CDW49457.1"/>
    <property type="molecule type" value="Transcribed_RNA"/>
</dbReference>
<dbReference type="AlphaFoldDB" id="A0A0K2VGZ6"/>
<keyword evidence="1" id="KW-0812">Transmembrane</keyword>
<evidence type="ECO:0000256" key="1">
    <source>
        <dbReference type="SAM" id="Phobius"/>
    </source>
</evidence>
<accession>A0A0K2VGZ6</accession>
<protein>
    <submittedName>
        <fullName evidence="2">Uncharacterized protein</fullName>
    </submittedName>
</protein>
<keyword evidence="1" id="KW-1133">Transmembrane helix</keyword>